<protein>
    <submittedName>
        <fullName evidence="2">PS5</fullName>
    </submittedName>
</protein>
<organism evidence="2 3">
    <name type="scientific">Mal de Rio Cuarto virus</name>
    <dbReference type="NCBI Taxonomy" id="185954"/>
    <lineage>
        <taxon>Viruses</taxon>
        <taxon>Riboviria</taxon>
        <taxon>Orthornavirae</taxon>
        <taxon>Duplornaviricota</taxon>
        <taxon>Resentoviricetes</taxon>
        <taxon>Reovirales</taxon>
        <taxon>Spinareoviridae</taxon>
        <taxon>Fijivirus</taxon>
        <taxon>Fijivirus cuartoense</taxon>
    </lineage>
</organism>
<dbReference type="Proteomes" id="UP000152374">
    <property type="component" value="Genome"/>
</dbReference>
<evidence type="ECO:0000313" key="3">
    <source>
        <dbReference type="Proteomes" id="UP000152374"/>
    </source>
</evidence>
<dbReference type="OrthoDB" id="817at10239"/>
<dbReference type="RefSeq" id="YP_956850.1">
    <property type="nucleotide sequence ID" value="NC_008735.1"/>
</dbReference>
<evidence type="ECO:0000256" key="1">
    <source>
        <dbReference type="SAM" id="Phobius"/>
    </source>
</evidence>
<keyword evidence="3" id="KW-1185">Reference proteome</keyword>
<evidence type="ECO:0000313" key="2">
    <source>
        <dbReference type="EMBL" id="AAU08743.1"/>
    </source>
</evidence>
<feature type="transmembrane region" description="Helical" evidence="1">
    <location>
        <begin position="174"/>
        <end position="203"/>
    </location>
</feature>
<keyword evidence="1" id="KW-0472">Membrane</keyword>
<reference evidence="2 3" key="3">
    <citation type="journal article" date="2005" name="Arch. Virol.">
        <title>Sequence analysis of genome segments S5 and S10 of Mal de Rio Cuarto virus (Fijivirus, Reoviridae).</title>
        <authorList>
            <person name="Distefano A.J."/>
            <person name="Hopp H.E."/>
            <person name="del Vas M."/>
        </authorList>
    </citation>
    <scope>NUCLEOTIDE SEQUENCE [LARGE SCALE GENOMIC DNA]</scope>
</reference>
<accession>Q4VVC0</accession>
<keyword evidence="1" id="KW-0812">Transmembrane</keyword>
<dbReference type="EMBL" id="AY607587">
    <property type="protein sequence ID" value="AAU08743.1"/>
    <property type="molecule type" value="Genomic_RNA"/>
</dbReference>
<keyword evidence="1" id="KW-1133">Transmembrane helix</keyword>
<reference evidence="3" key="4">
    <citation type="journal article" date="2007" name="Arch. Virol.">
        <title>Sequencing of the bicistronic genome segments S7 and S9 of Mal de Rio Cuarto virus (Fijivirus, Reoviridae) completes the genome of this virus.</title>
        <authorList>
            <person name="Guzman F.A."/>
            <person name="Distefano A.J."/>
            <person name="Arneodo J.D."/>
            <person name="Hopp H.E."/>
            <person name="Lenardon S.L."/>
            <person name="Del Vas M."/>
            <person name="Conci L.R."/>
        </authorList>
    </citation>
    <scope>NUCLEOTIDE SEQUENCE [LARGE SCALE GENOMIC DNA]</scope>
</reference>
<proteinExistence type="predicted"/>
<reference evidence="3" key="2">
    <citation type="journal article" date="2003" name="Virus Res.">
        <title>Sequence and phylogenetic analysis of genome segments S1, S2, S3 and S6 of Mal de Rio Cuarto virus, a newly accepted Fijivirus species.</title>
        <authorList>
            <person name="Distefano A.J."/>
            <person name="Conci L.R."/>
            <person name="Munoz Hidalgo M."/>
            <person name="Guzman F.A."/>
            <person name="Hopp H.E."/>
            <person name="del Vas M."/>
        </authorList>
    </citation>
    <scope>NUCLEOTIDE SEQUENCE [LARGE SCALE GENOMIC DNA]</scope>
</reference>
<dbReference type="GeneID" id="5075925"/>
<reference evidence="3" key="1">
    <citation type="journal article" date="2002" name="Arch. Virol.">
        <title>Sequence analysis of genome segments S4 and S8 of Mal de Rio Cuarto virus (MRCV): evidence that the virus should be a separate Fijivirus species.</title>
        <authorList>
            <person name="Distefano A.J."/>
            <person name="Conci L.R."/>
            <person name="Munoz Hidalgo M."/>
            <person name="Guzman F.A."/>
            <person name="Hopp H.E."/>
            <person name="Del Vas M."/>
        </authorList>
    </citation>
    <scope>NUCLEOTIDE SEQUENCE [LARGE SCALE GENOMIC DNA]</scope>
</reference>
<sequence length="932" mass="106896">MTFSKVKMTTETSEMSLKKVLFDPTNEIRILNHEEADNTLLVTMMIIHEFADETTRSAMTPQIVKEKKIELDQTLSSIVETISSTFVDKYEEILKKNAELGNPLSKHSRHVTSIKTCIPGLETLYVEKDKLDLLTKLYSIDKKASAKYPLTDLLQGKFFGIDIDQQTLDGYTTVAIAILEIAVSILTIYSIYGGVIFSVLAVMSDNNTYIFTLGLILHGIVQAVKIYLQSRVEPKQVEMPTYVEKLKNDDIKDKLIENSMFVFVKRPEPSLFEKFEIDMKVHTHKSSEIQSFKKGFSNLLPKLLRICEIKKDVEYVGYIDGITKDEMIGASGKKLSALERRAIGTDYDQEKNILMISHPILRDVWKKLDEINLLENGLLSKANFAKIPDDLSTINFSDSKILFEYISQFLANVDLRHAIQLSYNWKSAATEKRPYHYIKEGTSVNFYDPVFECFYPNHFIKSVKRDAIIVDDSKFVSYAETESFGRYVDKHEDYLYSQTDAYSILKFLNDGHNSCGCADHFACFISDYLTSIDVLNHMKDSPLSKTEYHLRQEYENLFKKTKKFELSKVAIHEHSEYLASLAYNEAFFNIDFCFLEDCDTHSIVIRFPKRKPYFRFKDDALEKLNVLSLYDFVIQCNHGDISTASRIGWNLVDLDNFGSDDAISKLGRRPSTKVRQFTYDLMMVTFVGSVTQYVCPEWIGETLTMYEEKHEGSSLFEKSTLFSNMSCVQIADLHCYTLIECFNKSSNKLTSFMEGIICAMSSDLEFSPFKNTVLNNLRRCTHTHDASNSKSVTSVLPGKHKSFRSFLRSSRSSDVYDKIANCITRKQQGMFTRSEMCMHCDVGKFGKLGIDDDECDVQDLISNKEELYNNHPCALRLRSVGHFVYGKHFRCKACRNNYRTSFELSLCQLGHQETAAETVRSNALTSQSRTKF</sequence>
<name>Q4VVC0_9REOV</name>
<dbReference type="KEGG" id="vg:5075925"/>